<proteinExistence type="predicted"/>
<dbReference type="InterPro" id="IPR023614">
    <property type="entry name" value="Porin_dom_sf"/>
</dbReference>
<accession>A0A1H9KDV9</accession>
<dbReference type="OrthoDB" id="9768080at2"/>
<keyword evidence="2" id="KW-0732">Signal</keyword>
<keyword evidence="4" id="KW-1185">Reference proteome</keyword>
<evidence type="ECO:0000256" key="2">
    <source>
        <dbReference type="SAM" id="SignalP"/>
    </source>
</evidence>
<dbReference type="AlphaFoldDB" id="A0A1H9KDV9"/>
<sequence length="429" mass="46767">MKKTLIALALTSFSLSAQAADSSKQGIEQRLDALSQQVEALQAEIKQLKAQNEALAAQQEQQAAPAANSSTASAAATGAATLWGYGEVVYSRPIHDPDSTTMDLARAVVGVGYRFNERTRFNSEFEIEHAVASADDEGEVEVEQFYIDHKLGAQLGAKAGLFLMPAGYINQSHEPNRYYGVRRNFIETLIIPSTWREGGAALYGSTASGLSWEGGVTTGVNFADWNFIEVPELEDQAVLAATHQELMNADASHLQEYLALNYNGIPGYNLGASVYTGNATAPTSTSDLSPLRVTLWEAHTRWTPGDLDLSALYARGTVSNTAEANGLYPGAVNPIPSSFFGYYAQAAYAVWKNQEQRLVPFARWERYNLAHDYKGLISGATVGPKPTETVWTFGASYYLNPQVVIKADYQMFDLDDSLDRWNLGLGLAF</sequence>
<feature type="signal peptide" evidence="2">
    <location>
        <begin position="1"/>
        <end position="19"/>
    </location>
</feature>
<dbReference type="RefSeq" id="WP_093288779.1">
    <property type="nucleotide sequence ID" value="NZ_FOFS01000013.1"/>
</dbReference>
<dbReference type="SUPFAM" id="SSF56935">
    <property type="entry name" value="Porins"/>
    <property type="match status" value="1"/>
</dbReference>
<feature type="coiled-coil region" evidence="1">
    <location>
        <begin position="17"/>
        <end position="61"/>
    </location>
</feature>
<keyword evidence="1" id="KW-0175">Coiled coil</keyword>
<dbReference type="Gene3D" id="2.40.160.10">
    <property type="entry name" value="Porin"/>
    <property type="match status" value="1"/>
</dbReference>
<reference evidence="3 4" key="1">
    <citation type="submission" date="2016-10" db="EMBL/GenBank/DDBJ databases">
        <authorList>
            <person name="de Groot N.N."/>
        </authorList>
    </citation>
    <scope>NUCLEOTIDE SEQUENCE [LARGE SCALE GENOMIC DNA]</scope>
    <source>
        <strain evidence="3 4">DSM 25927</strain>
    </source>
</reference>
<gene>
    <name evidence="3" type="ORF">SAMN04488038_11365</name>
</gene>
<organism evidence="3 4">
    <name type="scientific">Solimonas aquatica</name>
    <dbReference type="NCBI Taxonomy" id="489703"/>
    <lineage>
        <taxon>Bacteria</taxon>
        <taxon>Pseudomonadati</taxon>
        <taxon>Pseudomonadota</taxon>
        <taxon>Gammaproteobacteria</taxon>
        <taxon>Nevskiales</taxon>
        <taxon>Nevskiaceae</taxon>
        <taxon>Solimonas</taxon>
    </lineage>
</organism>
<evidence type="ECO:0000313" key="3">
    <source>
        <dbReference type="EMBL" id="SEQ97366.1"/>
    </source>
</evidence>
<feature type="chain" id="PRO_5011514508" evidence="2">
    <location>
        <begin position="20"/>
        <end position="429"/>
    </location>
</feature>
<dbReference type="EMBL" id="FOFS01000013">
    <property type="protein sequence ID" value="SEQ97366.1"/>
    <property type="molecule type" value="Genomic_DNA"/>
</dbReference>
<name>A0A1H9KDV9_9GAMM</name>
<dbReference type="STRING" id="489703.SAMN04488038_11365"/>
<dbReference type="Proteomes" id="UP000199233">
    <property type="component" value="Unassembled WGS sequence"/>
</dbReference>
<protein>
    <submittedName>
        <fullName evidence="3">Phosphate-selective porin</fullName>
    </submittedName>
</protein>
<evidence type="ECO:0000256" key="1">
    <source>
        <dbReference type="SAM" id="Coils"/>
    </source>
</evidence>
<evidence type="ECO:0000313" key="4">
    <source>
        <dbReference type="Proteomes" id="UP000199233"/>
    </source>
</evidence>